<dbReference type="AlphaFoldDB" id="A0AAU8IJZ9"/>
<feature type="active site" description="Proton acceptor" evidence="4">
    <location>
        <position position="222"/>
    </location>
</feature>
<evidence type="ECO:0000313" key="6">
    <source>
        <dbReference type="EMBL" id="XCJ68604.1"/>
    </source>
</evidence>
<gene>
    <name evidence="6" type="ORF">ABII15_00950</name>
</gene>
<dbReference type="KEGG" id="stac:ABII15_00950"/>
<feature type="short sequence motif" description="GXGXXG" evidence="4">
    <location>
        <begin position="22"/>
        <end position="27"/>
    </location>
</feature>
<accession>A0AAU8IJZ9</accession>
<organism evidence="6">
    <name type="scientific">Streptomyces tabacisoli</name>
    <dbReference type="NCBI Taxonomy" id="3156398"/>
    <lineage>
        <taxon>Bacteria</taxon>
        <taxon>Bacillati</taxon>
        <taxon>Actinomycetota</taxon>
        <taxon>Actinomycetes</taxon>
        <taxon>Kitasatosporales</taxon>
        <taxon>Streptomycetaceae</taxon>
        <taxon>Streptomyces</taxon>
    </lineage>
</organism>
<dbReference type="GO" id="GO:0016042">
    <property type="term" value="P:lipid catabolic process"/>
    <property type="evidence" value="ECO:0007669"/>
    <property type="project" value="UniProtKB-UniRule"/>
</dbReference>
<feature type="active site" description="Nucleophile" evidence="4">
    <location>
        <position position="55"/>
    </location>
</feature>
<dbReference type="EMBL" id="CP159534">
    <property type="protein sequence ID" value="XCJ68604.1"/>
    <property type="molecule type" value="Genomic_DNA"/>
</dbReference>
<proteinExistence type="predicted"/>
<dbReference type="InterPro" id="IPR050301">
    <property type="entry name" value="NTE"/>
</dbReference>
<keyword evidence="3 4" id="KW-0443">Lipid metabolism</keyword>
<dbReference type="RefSeq" id="WP_353940290.1">
    <property type="nucleotide sequence ID" value="NZ_CP159534.1"/>
</dbReference>
<reference evidence="6" key="1">
    <citation type="submission" date="2024-06" db="EMBL/GenBank/DDBJ databases">
        <title>Streptomyces sp. strain HUAS MG91 genome sequences.</title>
        <authorList>
            <person name="Mo P."/>
        </authorList>
    </citation>
    <scope>NUCLEOTIDE SEQUENCE</scope>
    <source>
        <strain evidence="6">HUAS MG91</strain>
    </source>
</reference>
<dbReference type="PANTHER" id="PTHR14226">
    <property type="entry name" value="NEUROPATHY TARGET ESTERASE/SWISS CHEESE D.MELANOGASTER"/>
    <property type="match status" value="1"/>
</dbReference>
<protein>
    <submittedName>
        <fullName evidence="6">Patatin-like phospholipase family protein</fullName>
    </submittedName>
</protein>
<dbReference type="SUPFAM" id="SSF52151">
    <property type="entry name" value="FabD/lysophospholipase-like"/>
    <property type="match status" value="1"/>
</dbReference>
<dbReference type="InterPro" id="IPR002641">
    <property type="entry name" value="PNPLA_dom"/>
</dbReference>
<dbReference type="Gene3D" id="3.40.1090.10">
    <property type="entry name" value="Cytosolic phospholipase A2 catalytic domain"/>
    <property type="match status" value="1"/>
</dbReference>
<feature type="short sequence motif" description="DGA/G" evidence="4">
    <location>
        <begin position="222"/>
        <end position="224"/>
    </location>
</feature>
<feature type="domain" description="PNPLA" evidence="5">
    <location>
        <begin position="18"/>
        <end position="235"/>
    </location>
</feature>
<keyword evidence="2 4" id="KW-0442">Lipid degradation</keyword>
<evidence type="ECO:0000256" key="4">
    <source>
        <dbReference type="PROSITE-ProRule" id="PRU01161"/>
    </source>
</evidence>
<dbReference type="GO" id="GO:0016787">
    <property type="term" value="F:hydrolase activity"/>
    <property type="evidence" value="ECO:0007669"/>
    <property type="project" value="UniProtKB-UniRule"/>
</dbReference>
<evidence type="ECO:0000256" key="1">
    <source>
        <dbReference type="ARBA" id="ARBA00022801"/>
    </source>
</evidence>
<sequence length="410" mass="43381">MPEDAAATSATAGGDIGVVLAGGGARGAYEAGMLATLLPELDARGQRPTLFTGTSAGALNAVLFASLAHLPVAQAADQVMTAWAELTKSQVFRPFVLTALPMILRQCVTRVVNPSSAPLAGLLDTTPLRTTLRTKVNWDQLHTNLVDGVVQAVAVATTACGTGRTEIFAEGPAAARLPASDTDRAVDYTRTVLSVDHVMASAAIPVAFPPVRIEPSGCWYMDGGVRLNAPVKPTISLGARRVVIVATTPLRDLPRPADCGDEPRPSVQDVVAQILTGLMGDRMVEDTRTLGKVDELLESGARRISPRGRPYTVVEYLFGGPMPGQADQLGQLAEYVLDTCFRGLRRLANPDLMFLAALLGPGQSRGELLSYLFFEPEFLGEAVKLGQRDARIILDAAGDGPDGLWRTDSA</sequence>
<evidence type="ECO:0000256" key="3">
    <source>
        <dbReference type="ARBA" id="ARBA00023098"/>
    </source>
</evidence>
<keyword evidence="1 4" id="KW-0378">Hydrolase</keyword>
<dbReference type="PANTHER" id="PTHR14226:SF57">
    <property type="entry name" value="BLR7027 PROTEIN"/>
    <property type="match status" value="1"/>
</dbReference>
<dbReference type="PROSITE" id="PS51635">
    <property type="entry name" value="PNPLA"/>
    <property type="match status" value="1"/>
</dbReference>
<dbReference type="InterPro" id="IPR016035">
    <property type="entry name" value="Acyl_Trfase/lysoPLipase"/>
</dbReference>
<evidence type="ECO:0000259" key="5">
    <source>
        <dbReference type="PROSITE" id="PS51635"/>
    </source>
</evidence>
<feature type="short sequence motif" description="GXSXG" evidence="4">
    <location>
        <begin position="53"/>
        <end position="57"/>
    </location>
</feature>
<dbReference type="Pfam" id="PF01734">
    <property type="entry name" value="Patatin"/>
    <property type="match status" value="1"/>
</dbReference>
<name>A0AAU8IJZ9_9ACTN</name>
<evidence type="ECO:0000256" key="2">
    <source>
        <dbReference type="ARBA" id="ARBA00022963"/>
    </source>
</evidence>